<feature type="domain" description="Endonuclease GajA/Old nuclease/RecF-like AAA" evidence="1">
    <location>
        <begin position="1"/>
        <end position="43"/>
    </location>
</feature>
<evidence type="ECO:0000313" key="3">
    <source>
        <dbReference type="EMBL" id="HGI30977.1"/>
    </source>
</evidence>
<evidence type="ECO:0008006" key="4">
    <source>
        <dbReference type="Google" id="ProtNLM"/>
    </source>
</evidence>
<dbReference type="EMBL" id="DTFV01000097">
    <property type="protein sequence ID" value="HGI30977.1"/>
    <property type="molecule type" value="Genomic_DNA"/>
</dbReference>
<dbReference type="GO" id="GO:0016887">
    <property type="term" value="F:ATP hydrolysis activity"/>
    <property type="evidence" value="ECO:0007669"/>
    <property type="project" value="InterPro"/>
</dbReference>
<feature type="domain" description="ATPase AAA-type core" evidence="2">
    <location>
        <begin position="242"/>
        <end position="315"/>
    </location>
</feature>
<dbReference type="Pfam" id="PF13175">
    <property type="entry name" value="AAA_15"/>
    <property type="match status" value="1"/>
</dbReference>
<name>A0A7V3YGZ8_9BACT</name>
<dbReference type="InterPro" id="IPR051396">
    <property type="entry name" value="Bact_Antivir_Def_Nuclease"/>
</dbReference>
<dbReference type="SUPFAM" id="SSF52540">
    <property type="entry name" value="P-loop containing nucleoside triphosphate hydrolases"/>
    <property type="match status" value="1"/>
</dbReference>
<accession>A0A7V3YGZ8</accession>
<gene>
    <name evidence="3" type="ORF">ENV30_06700</name>
</gene>
<dbReference type="AlphaFoldDB" id="A0A7V3YGZ8"/>
<evidence type="ECO:0000259" key="2">
    <source>
        <dbReference type="Pfam" id="PF13304"/>
    </source>
</evidence>
<protein>
    <recommendedName>
        <fullName evidence="4">ATPase</fullName>
    </recommendedName>
</protein>
<dbReference type="InterPro" id="IPR027417">
    <property type="entry name" value="P-loop_NTPase"/>
</dbReference>
<reference evidence="3" key="1">
    <citation type="journal article" date="2020" name="mSystems">
        <title>Genome- and Community-Level Interaction Insights into Carbon Utilization and Element Cycling Functions of Hydrothermarchaeota in Hydrothermal Sediment.</title>
        <authorList>
            <person name="Zhou Z."/>
            <person name="Liu Y."/>
            <person name="Xu W."/>
            <person name="Pan J."/>
            <person name="Luo Z.H."/>
            <person name="Li M."/>
        </authorList>
    </citation>
    <scope>NUCLEOTIDE SEQUENCE [LARGE SCALE GENOMIC DNA]</scope>
    <source>
        <strain evidence="3">SpSt-747</strain>
    </source>
</reference>
<dbReference type="GO" id="GO:0005524">
    <property type="term" value="F:ATP binding"/>
    <property type="evidence" value="ECO:0007669"/>
    <property type="project" value="InterPro"/>
</dbReference>
<proteinExistence type="predicted"/>
<organism evidence="3">
    <name type="scientific">Candidatus Caldatribacterium californiense</name>
    <dbReference type="NCBI Taxonomy" id="1454726"/>
    <lineage>
        <taxon>Bacteria</taxon>
        <taxon>Pseudomonadati</taxon>
        <taxon>Atribacterota</taxon>
        <taxon>Atribacteria</taxon>
        <taxon>Atribacterales</taxon>
        <taxon>Candidatus Caldatribacteriaceae</taxon>
        <taxon>Candidatus Caldatribacterium</taxon>
    </lineage>
</organism>
<comment type="caution">
    <text evidence="3">The sequence shown here is derived from an EMBL/GenBank/DDBJ whole genome shotgun (WGS) entry which is preliminary data.</text>
</comment>
<dbReference type="PANTHER" id="PTHR43581">
    <property type="entry name" value="ATP/GTP PHOSPHATASE"/>
    <property type="match status" value="1"/>
</dbReference>
<sequence>MYQSFEVRNFRCFRELKLDELAQINLVVGANNVGKTALLEALFIHCGTYRPELTFKVNAFRGVEQVKVELGRWAETPWDGLFHQFDVSQAITLEGKDTVAGWRLVRLRVLRDVSELAEVMASLHTVGVTPVPYGHLRVSVATEIAQVLELEYTMDGRGGKFYAVIDPNGVRFAPIPPAPPFPAFFQTSRGRVSFRDEAEMFGNLQVRGEQDEVLKVLRLIEPRLRRLEMVVVAGEPILHGDIGGNRMIPLPFLGEGMVRLASLVLHIGNAPDGVVLVDEIENGLHHTVLTSVWQAVGEAARKFNTQIFATTHSLECVIAAHKVFSQTQSCEFLLHRLERVNDEIRAITYDRETLKAAIEADLEVR</sequence>
<evidence type="ECO:0000259" key="1">
    <source>
        <dbReference type="Pfam" id="PF13175"/>
    </source>
</evidence>
<dbReference type="InterPro" id="IPR041685">
    <property type="entry name" value="AAA_GajA/Old/RecF-like"/>
</dbReference>
<dbReference type="Pfam" id="PF13304">
    <property type="entry name" value="AAA_21"/>
    <property type="match status" value="1"/>
</dbReference>
<dbReference type="InterPro" id="IPR003959">
    <property type="entry name" value="ATPase_AAA_core"/>
</dbReference>
<dbReference type="Gene3D" id="3.40.50.300">
    <property type="entry name" value="P-loop containing nucleotide triphosphate hydrolases"/>
    <property type="match status" value="2"/>
</dbReference>
<dbReference type="PANTHER" id="PTHR43581:SF2">
    <property type="entry name" value="EXCINUCLEASE ATPASE SUBUNIT"/>
    <property type="match status" value="1"/>
</dbReference>